<dbReference type="AlphaFoldDB" id="A0A3M7MIU3"/>
<evidence type="ECO:0000313" key="2">
    <source>
        <dbReference type="Proteomes" id="UP000265663"/>
    </source>
</evidence>
<evidence type="ECO:0000313" key="1">
    <source>
        <dbReference type="EMBL" id="RMZ74456.1"/>
    </source>
</evidence>
<accession>A0A3M7MIU3</accession>
<name>A0A3M7MIU3_9PLEO</name>
<organism evidence="1 2">
    <name type="scientific">Pyrenophora seminiperda CCB06</name>
    <dbReference type="NCBI Taxonomy" id="1302712"/>
    <lineage>
        <taxon>Eukaryota</taxon>
        <taxon>Fungi</taxon>
        <taxon>Dikarya</taxon>
        <taxon>Ascomycota</taxon>
        <taxon>Pezizomycotina</taxon>
        <taxon>Dothideomycetes</taxon>
        <taxon>Pleosporomycetidae</taxon>
        <taxon>Pleosporales</taxon>
        <taxon>Pleosporineae</taxon>
        <taxon>Pleosporaceae</taxon>
        <taxon>Pyrenophora</taxon>
    </lineage>
</organism>
<protein>
    <submittedName>
        <fullName evidence="1">N amino acid transport system</fullName>
    </submittedName>
</protein>
<dbReference type="OrthoDB" id="5335493at2759"/>
<sequence length="473" mass="55149">MAHLHEEPIVNALHDYIQQERKRNFRFLDRHSHAFTQQEDLLVVTRADPEDVYAIRWRCGPEATTTWGDWFTFYEPLRGDGFTRTVAIEILPGDAVTVENMTVIEFGQTTKNTMEAVAWLQDTYCSDANDLWAMRFPETQYDEQRMWWDSTGQTFPILELPPELRLPIYLHIIGPVVVPDVIPGVPKQRLILGIGQSLVDSDHRSSSRLGRVRDPDIQRPNMHILRVNKQINREASEVAVRDTTKRFTWLRGLRTGPLASPHTIFRSILANPPDPSFLRHIQLEMSASQYFDFIGIYKIRDRLLHHPLKDLFFLKALFKFENLTTLDFRFISPKHLRAECPFSGPKTTQAVVPARSHSCQKKWIHFFFALALPVLRKLIAAKKLTVTTSGCIKTSSKIYWEYLINDTKNNHCGEIARMKAKGNISDRELFDCECSYPCAAEIKGAMYEWEEWMFRRIEGLRELKERVYWDFED</sequence>
<dbReference type="EMBL" id="KE747844">
    <property type="protein sequence ID" value="RMZ74456.1"/>
    <property type="molecule type" value="Genomic_DNA"/>
</dbReference>
<dbReference type="Proteomes" id="UP000265663">
    <property type="component" value="Unassembled WGS sequence"/>
</dbReference>
<gene>
    <name evidence="1" type="ORF">GMOD_00003500</name>
</gene>
<proteinExistence type="predicted"/>
<keyword evidence="2" id="KW-1185">Reference proteome</keyword>
<reference evidence="1 2" key="1">
    <citation type="journal article" date="2014" name="PLoS ONE">
        <title>De novo Genome Assembly of the Fungal Plant Pathogen Pyrenophora semeniperda.</title>
        <authorList>
            <person name="Soliai M.M."/>
            <person name="Meyer S.E."/>
            <person name="Udall J.A."/>
            <person name="Elzinga D.E."/>
            <person name="Hermansen R.A."/>
            <person name="Bodily P.M."/>
            <person name="Hart A.A."/>
            <person name="Coleman C.E."/>
        </authorList>
    </citation>
    <scope>NUCLEOTIDE SEQUENCE [LARGE SCALE GENOMIC DNA]</scope>
    <source>
        <strain evidence="1 2">CCB06</strain>
        <tissue evidence="1">Mycelium</tissue>
    </source>
</reference>